<keyword evidence="8" id="KW-1185">Reference proteome</keyword>
<dbReference type="RefSeq" id="WP_301137416.1">
    <property type="nucleotide sequence ID" value="NZ_JAUHTQ010000003.1"/>
</dbReference>
<protein>
    <submittedName>
        <fullName evidence="7">RNase adapter RapZ</fullName>
    </submittedName>
</protein>
<evidence type="ECO:0000259" key="5">
    <source>
        <dbReference type="Pfam" id="PF03668"/>
    </source>
</evidence>
<dbReference type="HAMAP" id="MF_00636">
    <property type="entry name" value="RapZ_like"/>
    <property type="match status" value="1"/>
</dbReference>
<dbReference type="InterPro" id="IPR027417">
    <property type="entry name" value="P-loop_NTPase"/>
</dbReference>
<evidence type="ECO:0000256" key="3">
    <source>
        <dbReference type="ARBA" id="ARBA00023134"/>
    </source>
</evidence>
<gene>
    <name evidence="7" type="primary">rapZ</name>
    <name evidence="7" type="ORF">QYB95_06190</name>
</gene>
<feature type="domain" description="RapZ-like N-terminal" evidence="5">
    <location>
        <begin position="10"/>
        <end position="164"/>
    </location>
</feature>
<dbReference type="NCBIfam" id="NF003828">
    <property type="entry name" value="PRK05416.1"/>
    <property type="match status" value="1"/>
</dbReference>
<evidence type="ECO:0000259" key="6">
    <source>
        <dbReference type="Pfam" id="PF22740"/>
    </source>
</evidence>
<dbReference type="InterPro" id="IPR005337">
    <property type="entry name" value="RapZ-like"/>
</dbReference>
<feature type="binding site" evidence="4">
    <location>
        <begin position="16"/>
        <end position="23"/>
    </location>
    <ligand>
        <name>ATP</name>
        <dbReference type="ChEBI" id="CHEBI:30616"/>
    </ligand>
</feature>
<evidence type="ECO:0000256" key="1">
    <source>
        <dbReference type="ARBA" id="ARBA00022741"/>
    </source>
</evidence>
<keyword evidence="1 4" id="KW-0547">Nucleotide-binding</keyword>
<evidence type="ECO:0000256" key="2">
    <source>
        <dbReference type="ARBA" id="ARBA00022840"/>
    </source>
</evidence>
<evidence type="ECO:0000313" key="7">
    <source>
        <dbReference type="EMBL" id="MDN4493125.1"/>
    </source>
</evidence>
<sequence length="294" mass="33361">MGNIQEFTHEIVIITGMSGAGKTVAVQSFEDLGYYCIDNLPPALLTTFLALMKESERNITQIAAVMDMRGGEFFDSLIDALDILEKEAYVNTRVLFLDAENETLVQRYKETRRSHPLSPKGAPLEGIRKERELLSELKGRAKFVYNTSQLKPRQLRERIGKEFSNPASPKFSINVMSFGYKNGIPIDADLVFDVRFIKNPYYVEALRPKTGLQEEVSSYVLAQEEAQELIAKLTDLFKFMIPQYINEGKSQLVIAFGCTGGQHRSVTLAEHYGKLFSNSYQTAITHRDINRRKD</sequence>
<keyword evidence="3 4" id="KW-0342">GTP-binding</keyword>
<accession>A0ABT8GNX8</accession>
<dbReference type="InterPro" id="IPR053931">
    <property type="entry name" value="RapZ_C"/>
</dbReference>
<dbReference type="Pfam" id="PF03668">
    <property type="entry name" value="RapZ-like_N"/>
    <property type="match status" value="1"/>
</dbReference>
<name>A0ABT8GNX8_9BACL</name>
<evidence type="ECO:0000256" key="4">
    <source>
        <dbReference type="HAMAP-Rule" id="MF_00636"/>
    </source>
</evidence>
<dbReference type="Pfam" id="PF22740">
    <property type="entry name" value="PapZ_C"/>
    <property type="match status" value="1"/>
</dbReference>
<dbReference type="Gene3D" id="3.40.50.300">
    <property type="entry name" value="P-loop containing nucleotide triphosphate hydrolases"/>
    <property type="match status" value="1"/>
</dbReference>
<dbReference type="PANTHER" id="PTHR30448">
    <property type="entry name" value="RNASE ADAPTER PROTEIN RAPZ"/>
    <property type="match status" value="1"/>
</dbReference>
<feature type="binding site" evidence="4">
    <location>
        <begin position="67"/>
        <end position="70"/>
    </location>
    <ligand>
        <name>GTP</name>
        <dbReference type="ChEBI" id="CHEBI:37565"/>
    </ligand>
</feature>
<dbReference type="SUPFAM" id="SSF52540">
    <property type="entry name" value="P-loop containing nucleoside triphosphate hydrolases"/>
    <property type="match status" value="1"/>
</dbReference>
<dbReference type="PANTHER" id="PTHR30448:SF0">
    <property type="entry name" value="RNASE ADAPTER PROTEIN RAPZ"/>
    <property type="match status" value="1"/>
</dbReference>
<dbReference type="PIRSF" id="PIRSF005052">
    <property type="entry name" value="P-loopkin"/>
    <property type="match status" value="1"/>
</dbReference>
<comment type="caution">
    <text evidence="7">The sequence shown here is derived from an EMBL/GenBank/DDBJ whole genome shotgun (WGS) entry which is preliminary data.</text>
</comment>
<dbReference type="InterPro" id="IPR053930">
    <property type="entry name" value="RapZ-like_N"/>
</dbReference>
<feature type="domain" description="RapZ C-terminal" evidence="6">
    <location>
        <begin position="172"/>
        <end position="289"/>
    </location>
</feature>
<reference evidence="7" key="1">
    <citation type="submission" date="2023-07" db="EMBL/GenBank/DDBJ databases">
        <title>Ureibacillus sp. isolated from freshwater well.</title>
        <authorList>
            <person name="Kirdat K."/>
            <person name="Bhatt A."/>
            <person name="Teware R."/>
            <person name="Bhavsar Y."/>
            <person name="Yadav A."/>
        </authorList>
    </citation>
    <scope>NUCLEOTIDE SEQUENCE</scope>
    <source>
        <strain evidence="7">BA0131</strain>
    </source>
</reference>
<dbReference type="Proteomes" id="UP001172743">
    <property type="component" value="Unassembled WGS sequence"/>
</dbReference>
<organism evidence="7 8">
    <name type="scientific">Ureibacillus aquaedulcis</name>
    <dbReference type="NCBI Taxonomy" id="3058421"/>
    <lineage>
        <taxon>Bacteria</taxon>
        <taxon>Bacillati</taxon>
        <taxon>Bacillota</taxon>
        <taxon>Bacilli</taxon>
        <taxon>Bacillales</taxon>
        <taxon>Caryophanaceae</taxon>
        <taxon>Ureibacillus</taxon>
    </lineage>
</organism>
<dbReference type="EMBL" id="JAUHTQ010000003">
    <property type="protein sequence ID" value="MDN4493125.1"/>
    <property type="molecule type" value="Genomic_DNA"/>
</dbReference>
<proteinExistence type="inferred from homology"/>
<evidence type="ECO:0000313" key="8">
    <source>
        <dbReference type="Proteomes" id="UP001172743"/>
    </source>
</evidence>
<keyword evidence="2 4" id="KW-0067">ATP-binding</keyword>